<keyword evidence="1" id="KW-0812">Transmembrane</keyword>
<reference evidence="2 3" key="1">
    <citation type="journal article" date="2021" name="Plant Biotechnol. J.">
        <title>Multi-omics assisted identification of the key and species-specific regulatory components of drought-tolerant mechanisms in Gossypium stocksii.</title>
        <authorList>
            <person name="Yu D."/>
            <person name="Ke L."/>
            <person name="Zhang D."/>
            <person name="Wu Y."/>
            <person name="Sun Y."/>
            <person name="Mei J."/>
            <person name="Sun J."/>
            <person name="Sun Y."/>
        </authorList>
    </citation>
    <scope>NUCLEOTIDE SEQUENCE [LARGE SCALE GENOMIC DNA]</scope>
    <source>
        <strain evidence="3">cv. E1</strain>
        <tissue evidence="2">Leaf</tissue>
    </source>
</reference>
<keyword evidence="1" id="KW-1133">Transmembrane helix</keyword>
<dbReference type="Proteomes" id="UP000828251">
    <property type="component" value="Unassembled WGS sequence"/>
</dbReference>
<evidence type="ECO:0000313" key="3">
    <source>
        <dbReference type="Proteomes" id="UP000828251"/>
    </source>
</evidence>
<name>A0A9D3UGA1_9ROSI</name>
<accession>A0A9D3UGA1</accession>
<comment type="caution">
    <text evidence="2">The sequence shown here is derived from an EMBL/GenBank/DDBJ whole genome shotgun (WGS) entry which is preliminary data.</text>
</comment>
<dbReference type="EMBL" id="JAIQCV010000012">
    <property type="protein sequence ID" value="KAH1039920.1"/>
    <property type="molecule type" value="Genomic_DNA"/>
</dbReference>
<organism evidence="2 3">
    <name type="scientific">Gossypium stocksii</name>
    <dbReference type="NCBI Taxonomy" id="47602"/>
    <lineage>
        <taxon>Eukaryota</taxon>
        <taxon>Viridiplantae</taxon>
        <taxon>Streptophyta</taxon>
        <taxon>Embryophyta</taxon>
        <taxon>Tracheophyta</taxon>
        <taxon>Spermatophyta</taxon>
        <taxon>Magnoliopsida</taxon>
        <taxon>eudicotyledons</taxon>
        <taxon>Gunneridae</taxon>
        <taxon>Pentapetalae</taxon>
        <taxon>rosids</taxon>
        <taxon>malvids</taxon>
        <taxon>Malvales</taxon>
        <taxon>Malvaceae</taxon>
        <taxon>Malvoideae</taxon>
        <taxon>Gossypium</taxon>
    </lineage>
</organism>
<protein>
    <submittedName>
        <fullName evidence="2">Uncharacterized protein</fullName>
    </submittedName>
</protein>
<dbReference type="AlphaFoldDB" id="A0A9D3UGA1"/>
<gene>
    <name evidence="2" type="ORF">J1N35_041663</name>
</gene>
<keyword evidence="1" id="KW-0472">Membrane</keyword>
<evidence type="ECO:0000313" key="2">
    <source>
        <dbReference type="EMBL" id="KAH1039920.1"/>
    </source>
</evidence>
<sequence length="93" mass="11100">MSSWIGEIEKVLMEDDKFDHRVETQPVPNDDFWPIYWLIHLLVAATMWLAPAVAVEKERYNCEIKADEEDDVKDLEMKSRYLKEECRQLSRVL</sequence>
<evidence type="ECO:0000256" key="1">
    <source>
        <dbReference type="SAM" id="Phobius"/>
    </source>
</evidence>
<dbReference type="OrthoDB" id="674948at2759"/>
<proteinExistence type="predicted"/>
<keyword evidence="3" id="KW-1185">Reference proteome</keyword>
<feature type="transmembrane region" description="Helical" evidence="1">
    <location>
        <begin position="35"/>
        <end position="55"/>
    </location>
</feature>